<sequence length="824" mass="94574">MPKKTSNFDNIDAAIKAIQYDGMSQKSAAKKFGVARSTLQFRLKNPDKQNISCGPSTVLTTTEEETLVKWLLECSKKGFPRRREDLQDSVKKFLDEQERSSPFKNNLPGIGWYKAFLRRHPIISIRTSEHVTNASANVSEHDIKKWFNDIHSYLTEENLVDILNDGRRVFNGDETGFSLCPKTKSVLGPKGSKDIYEVAKGNDKENITVMFSFNAVGQMCHPMVIFKYKRVPQNILDSIPPNWGVGRSDTGWMKSEIFYEYISNIFYPFVVESGIKLPVILFVDGHKSHLTYHLSKLCLQLNIILISLYPNATRILQPADVAAFRPIKAGWKKGVFDWRNEHPVSTVTKNDFCPILDKVLKNTVRAEVLINGFRACGLFPWNVNNIDFKKCLGKNPNTEITAVVNNETDTGMIDYKQFSDIVGTETIDKFKDIKNVITNESLPEEFFVLYRLHEKLKNYEGTIHKVSNDAEQLFFDNSIPPSNEIFSTKSDQIQPQEKSKSDPTQINNLELRKITENLVEVKKLSISPIESVLVWPLTPERKGTRITERVPFVISSQKWQTLYEEKDKKKRTAEEEKNNRKKKRLENIQAKKSKVPNNFKKSNIVRDIFQASTSKNTQPETYASEMLAQPLTIIESSDQEDTVEDIFESSSKSEVLHKHVGKKWQTLYCEEKDKKKRTIEEEKDNRKKKRLENIQAKKSTASKNNFKKSNIVRDIFKASTSKNIQPEIYVSEILDQPLTIIESSDQEDGTVKDIESSLRLDVLYKTTGLCFACAKNCNDIDNGLECMFCNKLYHLKCLDPKEYCCLGSDDVLYICFKCQKNFNK</sequence>
<dbReference type="SUPFAM" id="SSF46689">
    <property type="entry name" value="Homeodomain-like"/>
    <property type="match status" value="1"/>
</dbReference>
<dbReference type="SUPFAM" id="SSF57903">
    <property type="entry name" value="FYVE/PHD zinc finger"/>
    <property type="match status" value="1"/>
</dbReference>
<feature type="coiled-coil region" evidence="8">
    <location>
        <begin position="669"/>
        <end position="699"/>
    </location>
</feature>
<reference evidence="12" key="1">
    <citation type="submission" date="2018-04" db="EMBL/GenBank/DDBJ databases">
        <title>Transcriptome of Schizaphis graminum biotype I.</title>
        <authorList>
            <person name="Scully E.D."/>
            <person name="Geib S.M."/>
            <person name="Palmer N.A."/>
            <person name="Koch K."/>
            <person name="Bradshaw J."/>
            <person name="Heng-Moss T."/>
            <person name="Sarath G."/>
        </authorList>
    </citation>
    <scope>NUCLEOTIDE SEQUENCE</scope>
</reference>
<evidence type="ECO:0000256" key="8">
    <source>
        <dbReference type="SAM" id="Coils"/>
    </source>
</evidence>
<keyword evidence="3 7" id="KW-0863">Zinc-finger</keyword>
<keyword evidence="6" id="KW-0539">Nucleus</keyword>
<keyword evidence="5" id="KW-0238">DNA-binding</keyword>
<dbReference type="AlphaFoldDB" id="A0A2S2NKL5"/>
<dbReference type="GO" id="GO:0005634">
    <property type="term" value="C:nucleus"/>
    <property type="evidence" value="ECO:0007669"/>
    <property type="project" value="UniProtKB-SubCell"/>
</dbReference>
<dbReference type="InterPro" id="IPR011011">
    <property type="entry name" value="Znf_FYVE_PHD"/>
</dbReference>
<evidence type="ECO:0000256" key="3">
    <source>
        <dbReference type="ARBA" id="ARBA00022771"/>
    </source>
</evidence>
<dbReference type="InterPro" id="IPR019786">
    <property type="entry name" value="Zinc_finger_PHD-type_CS"/>
</dbReference>
<evidence type="ECO:0000256" key="2">
    <source>
        <dbReference type="ARBA" id="ARBA00022723"/>
    </source>
</evidence>
<evidence type="ECO:0000256" key="4">
    <source>
        <dbReference type="ARBA" id="ARBA00022833"/>
    </source>
</evidence>
<feature type="domain" description="PHD-type" evidence="10">
    <location>
        <begin position="767"/>
        <end position="821"/>
    </location>
</feature>
<dbReference type="InterPro" id="IPR004875">
    <property type="entry name" value="DDE_SF_endonuclease_dom"/>
</dbReference>
<feature type="domain" description="HTH CENPB-type" evidence="11">
    <location>
        <begin position="51"/>
        <end position="126"/>
    </location>
</feature>
<evidence type="ECO:0000259" key="11">
    <source>
        <dbReference type="PROSITE" id="PS51253"/>
    </source>
</evidence>
<dbReference type="Gene3D" id="1.10.10.60">
    <property type="entry name" value="Homeodomain-like"/>
    <property type="match status" value="1"/>
</dbReference>
<dbReference type="PROSITE" id="PS50016">
    <property type="entry name" value="ZF_PHD_2"/>
    <property type="match status" value="1"/>
</dbReference>
<evidence type="ECO:0000256" key="1">
    <source>
        <dbReference type="ARBA" id="ARBA00004123"/>
    </source>
</evidence>
<dbReference type="InterPro" id="IPR019787">
    <property type="entry name" value="Znf_PHD-finger"/>
</dbReference>
<dbReference type="PANTHER" id="PTHR19303:SF74">
    <property type="entry name" value="POGO TRANSPOSABLE ELEMENT WITH KRAB DOMAIN"/>
    <property type="match status" value="1"/>
</dbReference>
<proteinExistence type="predicted"/>
<dbReference type="InterPro" id="IPR009057">
    <property type="entry name" value="Homeodomain-like_sf"/>
</dbReference>
<evidence type="ECO:0000256" key="9">
    <source>
        <dbReference type="SAM" id="MobiDB-lite"/>
    </source>
</evidence>
<feature type="region of interest" description="Disordered" evidence="9">
    <location>
        <begin position="569"/>
        <end position="588"/>
    </location>
</feature>
<feature type="compositionally biased region" description="Basic and acidic residues" evidence="9">
    <location>
        <begin position="569"/>
        <end position="578"/>
    </location>
</feature>
<keyword evidence="2" id="KW-0479">Metal-binding</keyword>
<evidence type="ECO:0000256" key="6">
    <source>
        <dbReference type="ARBA" id="ARBA00023242"/>
    </source>
</evidence>
<accession>A0A2S2NKL5</accession>
<gene>
    <name evidence="12" type="primary">Jrkl_2</name>
    <name evidence="12" type="ORF">g.31163</name>
</gene>
<dbReference type="Pfam" id="PF03221">
    <property type="entry name" value="HTH_Tnp_Tc5"/>
    <property type="match status" value="1"/>
</dbReference>
<dbReference type="SMART" id="SM00674">
    <property type="entry name" value="CENPB"/>
    <property type="match status" value="1"/>
</dbReference>
<dbReference type="EMBL" id="GGMR01005058">
    <property type="protein sequence ID" value="MBY17677.1"/>
    <property type="molecule type" value="Transcribed_RNA"/>
</dbReference>
<keyword evidence="4" id="KW-0862">Zinc</keyword>
<organism evidence="12">
    <name type="scientific">Schizaphis graminum</name>
    <name type="common">Green bug aphid</name>
    <dbReference type="NCBI Taxonomy" id="13262"/>
    <lineage>
        <taxon>Eukaryota</taxon>
        <taxon>Metazoa</taxon>
        <taxon>Ecdysozoa</taxon>
        <taxon>Arthropoda</taxon>
        <taxon>Hexapoda</taxon>
        <taxon>Insecta</taxon>
        <taxon>Pterygota</taxon>
        <taxon>Neoptera</taxon>
        <taxon>Paraneoptera</taxon>
        <taxon>Hemiptera</taxon>
        <taxon>Sternorrhyncha</taxon>
        <taxon>Aphidomorpha</taxon>
        <taxon>Aphidoidea</taxon>
        <taxon>Aphididae</taxon>
        <taxon>Aphidini</taxon>
        <taxon>Schizaphis</taxon>
    </lineage>
</organism>
<dbReference type="Pfam" id="PF05225">
    <property type="entry name" value="HTH_psq"/>
    <property type="match status" value="1"/>
</dbReference>
<dbReference type="GO" id="GO:0008270">
    <property type="term" value="F:zinc ion binding"/>
    <property type="evidence" value="ECO:0007669"/>
    <property type="project" value="UniProtKB-KW"/>
</dbReference>
<comment type="subcellular location">
    <subcellularLocation>
        <location evidence="1">Nucleus</location>
    </subcellularLocation>
</comment>
<dbReference type="PANTHER" id="PTHR19303">
    <property type="entry name" value="TRANSPOSON"/>
    <property type="match status" value="1"/>
</dbReference>
<dbReference type="InterPro" id="IPR050863">
    <property type="entry name" value="CenT-Element_Derived"/>
</dbReference>
<protein>
    <submittedName>
        <fullName evidence="12">Jerky-like</fullName>
    </submittedName>
</protein>
<keyword evidence="8" id="KW-0175">Coiled coil</keyword>
<evidence type="ECO:0000256" key="5">
    <source>
        <dbReference type="ARBA" id="ARBA00023125"/>
    </source>
</evidence>
<feature type="region of interest" description="Disordered" evidence="9">
    <location>
        <begin position="485"/>
        <end position="505"/>
    </location>
</feature>
<dbReference type="GO" id="GO:0003677">
    <property type="term" value="F:DNA binding"/>
    <property type="evidence" value="ECO:0007669"/>
    <property type="project" value="UniProtKB-KW"/>
</dbReference>
<dbReference type="Pfam" id="PF03184">
    <property type="entry name" value="DDE_1"/>
    <property type="match status" value="1"/>
</dbReference>
<dbReference type="InterPro" id="IPR006600">
    <property type="entry name" value="HTH_CenpB_DNA-bd_dom"/>
</dbReference>
<evidence type="ECO:0000313" key="12">
    <source>
        <dbReference type="EMBL" id="MBY17677.1"/>
    </source>
</evidence>
<dbReference type="PROSITE" id="PS01359">
    <property type="entry name" value="ZF_PHD_1"/>
    <property type="match status" value="1"/>
</dbReference>
<evidence type="ECO:0000259" key="10">
    <source>
        <dbReference type="PROSITE" id="PS50016"/>
    </source>
</evidence>
<evidence type="ECO:0000256" key="7">
    <source>
        <dbReference type="PROSITE-ProRule" id="PRU00146"/>
    </source>
</evidence>
<name>A0A2S2NKL5_SCHGA</name>
<dbReference type="InterPro" id="IPR007889">
    <property type="entry name" value="HTH_Psq"/>
</dbReference>
<dbReference type="PROSITE" id="PS51253">
    <property type="entry name" value="HTH_CENPB"/>
    <property type="match status" value="1"/>
</dbReference>